<dbReference type="AlphaFoldDB" id="A0A3E0TQ79"/>
<dbReference type="SUPFAM" id="SSF53756">
    <property type="entry name" value="UDP-Glycosyltransferase/glycogen phosphorylase"/>
    <property type="match status" value="1"/>
</dbReference>
<dbReference type="OrthoDB" id="4611853at2"/>
<accession>A0A3E0TQ79</accession>
<evidence type="ECO:0000259" key="1">
    <source>
        <dbReference type="Pfam" id="PF00534"/>
    </source>
</evidence>
<dbReference type="EMBL" id="QUOU01000001">
    <property type="protein sequence ID" value="REL26115.1"/>
    <property type="molecule type" value="Genomic_DNA"/>
</dbReference>
<dbReference type="Proteomes" id="UP000256478">
    <property type="component" value="Unassembled WGS sequence"/>
</dbReference>
<dbReference type="InterPro" id="IPR050194">
    <property type="entry name" value="Glycosyltransferase_grp1"/>
</dbReference>
<gene>
    <name evidence="2" type="ORF">DXX93_05675</name>
</gene>
<evidence type="ECO:0000313" key="2">
    <source>
        <dbReference type="EMBL" id="REL26115.1"/>
    </source>
</evidence>
<comment type="caution">
    <text evidence="2">The sequence shown here is derived from an EMBL/GenBank/DDBJ whole genome shotgun (WGS) entry which is preliminary data.</text>
</comment>
<keyword evidence="2" id="KW-0808">Transferase</keyword>
<protein>
    <submittedName>
        <fullName evidence="2">Glycosyltransferase</fullName>
    </submittedName>
</protein>
<dbReference type="RefSeq" id="WP_116007236.1">
    <property type="nucleotide sequence ID" value="NZ_QUOU01000001.1"/>
</dbReference>
<reference evidence="2 3" key="1">
    <citation type="submission" date="2018-08" db="EMBL/GenBank/DDBJ databases">
        <title>Thalassotalea euphylliae genome.</title>
        <authorList>
            <person name="Summers S."/>
            <person name="Rice S.A."/>
            <person name="Freckelton M.L."/>
            <person name="Nedved B.T."/>
            <person name="Hadfield M.G."/>
        </authorList>
    </citation>
    <scope>NUCLEOTIDE SEQUENCE [LARGE SCALE GENOMIC DNA]</scope>
    <source>
        <strain evidence="2 3">H1</strain>
    </source>
</reference>
<dbReference type="PANTHER" id="PTHR45947">
    <property type="entry name" value="SULFOQUINOVOSYL TRANSFERASE SQD2"/>
    <property type="match status" value="1"/>
</dbReference>
<evidence type="ECO:0000313" key="3">
    <source>
        <dbReference type="Proteomes" id="UP000256478"/>
    </source>
</evidence>
<dbReference type="PANTHER" id="PTHR45947:SF14">
    <property type="entry name" value="SLL1723 PROTEIN"/>
    <property type="match status" value="1"/>
</dbReference>
<dbReference type="Gene3D" id="3.40.50.2000">
    <property type="entry name" value="Glycogen Phosphorylase B"/>
    <property type="match status" value="2"/>
</dbReference>
<sequence>MKIAVFVDEFPLTSQTFVSNQVLGLWQAGMDVTVLALHAPVGGISTQALPQGFPAEKVIYLTQAEPQSAVQKLLSRSCKLLRCIFSKSAARALKSLSPRFGNQGKSLLLSSIIVQVKRPLAFDVVLCHFGHNGILAHKLHQLGGLDGKIATIFHGYDISAKPALDKYLSDYKKLFVEGDLLLPISNLWRDKLIEHGAPAYKIKVHRMGVDLSLFTYRDTFESDAGATQENEHYRLFTVARFSEKKGLEHAICALASLPERLEYTYYLAGFGELENELKELVKAKGLANSVRFLGKLSSAQVKEQMQLADAFIQPSITARDGDMEGVPVAIMEAMATGVPVVSTYHSGIPELIEHQVSGMLSPERDEKALAENIYQLCKDVGLQKTIASNARTKIEQVADVRKLNEQLISTFQDLLDSPS</sequence>
<dbReference type="Pfam" id="PF00534">
    <property type="entry name" value="Glycos_transf_1"/>
    <property type="match status" value="1"/>
</dbReference>
<name>A0A3E0TQ79_9GAMM</name>
<dbReference type="GO" id="GO:0016757">
    <property type="term" value="F:glycosyltransferase activity"/>
    <property type="evidence" value="ECO:0007669"/>
    <property type="project" value="InterPro"/>
</dbReference>
<dbReference type="InterPro" id="IPR001296">
    <property type="entry name" value="Glyco_trans_1"/>
</dbReference>
<organism evidence="2 3">
    <name type="scientific">Thalassotalea euphylliae</name>
    <dbReference type="NCBI Taxonomy" id="1655234"/>
    <lineage>
        <taxon>Bacteria</taxon>
        <taxon>Pseudomonadati</taxon>
        <taxon>Pseudomonadota</taxon>
        <taxon>Gammaproteobacteria</taxon>
        <taxon>Alteromonadales</taxon>
        <taxon>Colwelliaceae</taxon>
        <taxon>Thalassotalea</taxon>
    </lineage>
</organism>
<feature type="domain" description="Glycosyl transferase family 1" evidence="1">
    <location>
        <begin position="230"/>
        <end position="392"/>
    </location>
</feature>
<proteinExistence type="predicted"/>